<evidence type="ECO:0000313" key="3">
    <source>
        <dbReference type="Proteomes" id="UP000800200"/>
    </source>
</evidence>
<evidence type="ECO:0000313" key="2">
    <source>
        <dbReference type="EMBL" id="KAF2175917.1"/>
    </source>
</evidence>
<proteinExistence type="predicted"/>
<sequence length="162" mass="18988">MLVIQEVEYHRSSFLTFNNPPVTSHFRPRTPNTLTFQADHQAITEVNSSPSKIYFYHYQFTDSSFPQLSKSHSLQGLEYSPQLEDFCQRKLIYDTQSSILERPSNSNNSTTQKLHSSTQHPTRQPQTCTNSKHQHQNMLSQGYTILLRLFIAYRRLVWRHIG</sequence>
<reference evidence="2" key="1">
    <citation type="journal article" date="2020" name="Stud. Mycol.">
        <title>101 Dothideomycetes genomes: a test case for predicting lifestyles and emergence of pathogens.</title>
        <authorList>
            <person name="Haridas S."/>
            <person name="Albert R."/>
            <person name="Binder M."/>
            <person name="Bloem J."/>
            <person name="Labutti K."/>
            <person name="Salamov A."/>
            <person name="Andreopoulos B."/>
            <person name="Baker S."/>
            <person name="Barry K."/>
            <person name="Bills G."/>
            <person name="Bluhm B."/>
            <person name="Cannon C."/>
            <person name="Castanera R."/>
            <person name="Culley D."/>
            <person name="Daum C."/>
            <person name="Ezra D."/>
            <person name="Gonzalez J."/>
            <person name="Henrissat B."/>
            <person name="Kuo A."/>
            <person name="Liang C."/>
            <person name="Lipzen A."/>
            <person name="Lutzoni F."/>
            <person name="Magnuson J."/>
            <person name="Mondo S."/>
            <person name="Nolan M."/>
            <person name="Ohm R."/>
            <person name="Pangilinan J."/>
            <person name="Park H.-J."/>
            <person name="Ramirez L."/>
            <person name="Alfaro M."/>
            <person name="Sun H."/>
            <person name="Tritt A."/>
            <person name="Yoshinaga Y."/>
            <person name="Zwiers L.-H."/>
            <person name="Turgeon B."/>
            <person name="Goodwin S."/>
            <person name="Spatafora J."/>
            <person name="Crous P."/>
            <person name="Grigoriev I."/>
        </authorList>
    </citation>
    <scope>NUCLEOTIDE SEQUENCE</scope>
    <source>
        <strain evidence="2">CBS 207.26</strain>
    </source>
</reference>
<keyword evidence="3" id="KW-1185">Reference proteome</keyword>
<dbReference type="EMBL" id="ML994720">
    <property type="protein sequence ID" value="KAF2175917.1"/>
    <property type="molecule type" value="Genomic_DNA"/>
</dbReference>
<evidence type="ECO:0000256" key="1">
    <source>
        <dbReference type="SAM" id="MobiDB-lite"/>
    </source>
</evidence>
<organism evidence="2 3">
    <name type="scientific">Zopfia rhizophila CBS 207.26</name>
    <dbReference type="NCBI Taxonomy" id="1314779"/>
    <lineage>
        <taxon>Eukaryota</taxon>
        <taxon>Fungi</taxon>
        <taxon>Dikarya</taxon>
        <taxon>Ascomycota</taxon>
        <taxon>Pezizomycotina</taxon>
        <taxon>Dothideomycetes</taxon>
        <taxon>Dothideomycetes incertae sedis</taxon>
        <taxon>Zopfiaceae</taxon>
        <taxon>Zopfia</taxon>
    </lineage>
</organism>
<protein>
    <submittedName>
        <fullName evidence="2">Uncharacterized protein</fullName>
    </submittedName>
</protein>
<feature type="region of interest" description="Disordered" evidence="1">
    <location>
        <begin position="99"/>
        <end position="134"/>
    </location>
</feature>
<gene>
    <name evidence="2" type="ORF">K469DRAFT_51590</name>
</gene>
<accession>A0A6A6D905</accession>
<dbReference type="Proteomes" id="UP000800200">
    <property type="component" value="Unassembled WGS sequence"/>
</dbReference>
<name>A0A6A6D905_9PEZI</name>
<dbReference type="AlphaFoldDB" id="A0A6A6D905"/>